<evidence type="ECO:0000313" key="2">
    <source>
        <dbReference type="Proteomes" id="UP000515135"/>
    </source>
</evidence>
<evidence type="ECO:0000313" key="3">
    <source>
        <dbReference type="RefSeq" id="XP_019619670.1"/>
    </source>
</evidence>
<dbReference type="AlphaFoldDB" id="A0A6P4XSP2"/>
<dbReference type="RefSeq" id="XP_019619670.1">
    <property type="nucleotide sequence ID" value="XM_019764111.1"/>
</dbReference>
<feature type="region of interest" description="Disordered" evidence="1">
    <location>
        <begin position="68"/>
        <end position="147"/>
    </location>
</feature>
<dbReference type="KEGG" id="bbel:109466394"/>
<name>A0A6P4XSP2_BRABE</name>
<sequence length="147" mass="15853">MGCTISKKASSIHLLKRAETISYGPTITVEDDDDFTISPQEELQRMNRARRRSRRRSSIAPGVAAIAEEQEEGSASDHAFGGKGLVAGPFSSPRGSISLDPGTGPLVGAVTPDSLRPDLLRPDLLRPKGPTELPRLSEDSLDEDESW</sequence>
<feature type="compositionally biased region" description="Basic and acidic residues" evidence="1">
    <location>
        <begin position="115"/>
        <end position="126"/>
    </location>
</feature>
<proteinExistence type="predicted"/>
<protein>
    <submittedName>
        <fullName evidence="3">Uncharacterized protein LOC109466394</fullName>
    </submittedName>
</protein>
<reference evidence="3" key="1">
    <citation type="submission" date="2025-08" db="UniProtKB">
        <authorList>
            <consortium name="RefSeq"/>
        </authorList>
    </citation>
    <scope>IDENTIFICATION</scope>
    <source>
        <tissue evidence="3">Gonad</tissue>
    </source>
</reference>
<evidence type="ECO:0000256" key="1">
    <source>
        <dbReference type="SAM" id="MobiDB-lite"/>
    </source>
</evidence>
<gene>
    <name evidence="3" type="primary">LOC109466394</name>
</gene>
<dbReference type="OrthoDB" id="10031024at2759"/>
<accession>A0A6P4XSP2</accession>
<dbReference type="Proteomes" id="UP000515135">
    <property type="component" value="Unplaced"/>
</dbReference>
<organism evidence="2 3">
    <name type="scientific">Branchiostoma belcheri</name>
    <name type="common">Amphioxus</name>
    <dbReference type="NCBI Taxonomy" id="7741"/>
    <lineage>
        <taxon>Eukaryota</taxon>
        <taxon>Metazoa</taxon>
        <taxon>Chordata</taxon>
        <taxon>Cephalochordata</taxon>
        <taxon>Leptocardii</taxon>
        <taxon>Amphioxiformes</taxon>
        <taxon>Branchiostomatidae</taxon>
        <taxon>Branchiostoma</taxon>
    </lineage>
</organism>
<keyword evidence="2" id="KW-1185">Reference proteome</keyword>
<dbReference type="GeneID" id="109466394"/>